<gene>
    <name evidence="6" type="ORF">CYME_CMQ172C</name>
</gene>
<dbReference type="UniPathway" id="UPA00109">
    <property type="reaction ID" value="UER00189"/>
</dbReference>
<name>A0A125YTX6_CYAM1</name>
<proteinExistence type="inferred from homology"/>
<dbReference type="AlphaFoldDB" id="A0A125YTX6"/>
<dbReference type="PANTHER" id="PTHR21139">
    <property type="entry name" value="TRIOSEPHOSPHATE ISOMERASE"/>
    <property type="match status" value="1"/>
</dbReference>
<dbReference type="InterPro" id="IPR035990">
    <property type="entry name" value="TIM_sf"/>
</dbReference>
<comment type="subunit">
    <text evidence="3">Homodimer.</text>
</comment>
<dbReference type="InterPro" id="IPR000652">
    <property type="entry name" value="Triosephosphate_isomerase"/>
</dbReference>
<evidence type="ECO:0000313" key="7">
    <source>
        <dbReference type="Proteomes" id="UP000007014"/>
    </source>
</evidence>
<dbReference type="Pfam" id="PF00121">
    <property type="entry name" value="TIM"/>
    <property type="match status" value="1"/>
</dbReference>
<evidence type="ECO:0000256" key="2">
    <source>
        <dbReference type="ARBA" id="ARBA00007422"/>
    </source>
</evidence>
<dbReference type="eggNOG" id="KOG1643">
    <property type="taxonomic scope" value="Eukaryota"/>
</dbReference>
<dbReference type="PANTHER" id="PTHR21139:SF2">
    <property type="entry name" value="TRIOSEPHOSPHATE ISOMERASE"/>
    <property type="match status" value="1"/>
</dbReference>
<organism evidence="6 7">
    <name type="scientific">Cyanidioschyzon merolae (strain NIES-3377 / 10D)</name>
    <name type="common">Unicellular red alga</name>
    <dbReference type="NCBI Taxonomy" id="280699"/>
    <lineage>
        <taxon>Eukaryota</taxon>
        <taxon>Rhodophyta</taxon>
        <taxon>Bangiophyceae</taxon>
        <taxon>Cyanidiales</taxon>
        <taxon>Cyanidiaceae</taxon>
        <taxon>Cyanidioschyzon</taxon>
    </lineage>
</organism>
<keyword evidence="7" id="KW-1185">Reference proteome</keyword>
<dbReference type="GO" id="GO:0005829">
    <property type="term" value="C:cytosol"/>
    <property type="evidence" value="ECO:0007669"/>
    <property type="project" value="TreeGrafter"/>
</dbReference>
<protein>
    <recommendedName>
        <fullName evidence="5">Triosephosphate isomerase</fullName>
        <ecNumber evidence="5">5.3.1.1</ecNumber>
    </recommendedName>
</protein>
<dbReference type="FunFam" id="3.20.20.70:FF:000025">
    <property type="entry name" value="Triosephosphate isomerase"/>
    <property type="match status" value="1"/>
</dbReference>
<evidence type="ECO:0000256" key="1">
    <source>
        <dbReference type="ARBA" id="ARBA00004229"/>
    </source>
</evidence>
<dbReference type="PROSITE" id="PS00171">
    <property type="entry name" value="TIM_1"/>
    <property type="match status" value="1"/>
</dbReference>
<reference evidence="6 7" key="1">
    <citation type="journal article" date="2004" name="Nature">
        <title>Genome sequence of the ultrasmall unicellular red alga Cyanidioschyzon merolae 10D.</title>
        <authorList>
            <person name="Matsuzaki M."/>
            <person name="Misumi O."/>
            <person name="Shin-i T."/>
            <person name="Maruyama S."/>
            <person name="Takahara M."/>
            <person name="Miyagishima S."/>
            <person name="Mori T."/>
            <person name="Nishida K."/>
            <person name="Yagisawa F."/>
            <person name="Nishida K."/>
            <person name="Yoshida Y."/>
            <person name="Nishimura Y."/>
            <person name="Nakao S."/>
            <person name="Kobayashi T."/>
            <person name="Momoyama Y."/>
            <person name="Higashiyama T."/>
            <person name="Minoda A."/>
            <person name="Sano M."/>
            <person name="Nomoto H."/>
            <person name="Oishi K."/>
            <person name="Hayashi H."/>
            <person name="Ohta F."/>
            <person name="Nishizaka S."/>
            <person name="Haga S."/>
            <person name="Miura S."/>
            <person name="Morishita T."/>
            <person name="Kabeya Y."/>
            <person name="Terasawa K."/>
            <person name="Suzuki Y."/>
            <person name="Ishii Y."/>
            <person name="Asakawa S."/>
            <person name="Takano H."/>
            <person name="Ohta N."/>
            <person name="Kuroiwa H."/>
            <person name="Tanaka K."/>
            <person name="Shimizu N."/>
            <person name="Sugano S."/>
            <person name="Sato N."/>
            <person name="Nozaki H."/>
            <person name="Ogasawara N."/>
            <person name="Kohara Y."/>
            <person name="Kuroiwa T."/>
        </authorList>
    </citation>
    <scope>NUCLEOTIDE SEQUENCE [LARGE SCALE GENOMIC DNA]</scope>
    <source>
        <strain evidence="6 7">10D</strain>
    </source>
</reference>
<accession>A0A125YTX6</accession>
<keyword evidence="5" id="KW-0324">Glycolysis</keyword>
<dbReference type="SUPFAM" id="SSF51351">
    <property type="entry name" value="Triosephosphate isomerase (TIM)"/>
    <property type="match status" value="1"/>
</dbReference>
<comment type="pathway">
    <text evidence="5">Carbohydrate degradation; glycolysis; D-glyceraldehyde 3-phosphate from glycerone phosphate: step 1/1.</text>
</comment>
<dbReference type="GO" id="GO:0006096">
    <property type="term" value="P:glycolytic process"/>
    <property type="evidence" value="ECO:0007669"/>
    <property type="project" value="UniProtKB-UniPathway"/>
</dbReference>
<keyword evidence="5" id="KW-0312">Gluconeogenesis</keyword>
<evidence type="ECO:0000256" key="5">
    <source>
        <dbReference type="RuleBase" id="RU363013"/>
    </source>
</evidence>
<dbReference type="KEGG" id="cme:CYME_CMQ172C"/>
<dbReference type="GO" id="GO:0019563">
    <property type="term" value="P:glycerol catabolic process"/>
    <property type="evidence" value="ECO:0007669"/>
    <property type="project" value="TreeGrafter"/>
</dbReference>
<dbReference type="NCBIfam" id="TIGR00419">
    <property type="entry name" value="tim"/>
    <property type="match status" value="1"/>
</dbReference>
<dbReference type="CDD" id="cd00311">
    <property type="entry name" value="TIM"/>
    <property type="match status" value="1"/>
</dbReference>
<dbReference type="OMA" id="IEKNGTM"/>
<dbReference type="Proteomes" id="UP000007014">
    <property type="component" value="Chromosome 17"/>
</dbReference>
<dbReference type="STRING" id="280699.A0A125YTX6"/>
<dbReference type="UniPathway" id="UPA00138"/>
<comment type="subcellular location">
    <subcellularLocation>
        <location evidence="1">Plastid</location>
        <location evidence="1">Chloroplast</location>
    </subcellularLocation>
</comment>
<evidence type="ECO:0000313" key="6">
    <source>
        <dbReference type="EMBL" id="BAM82072.1"/>
    </source>
</evidence>
<dbReference type="InterPro" id="IPR022896">
    <property type="entry name" value="TrioseP_Isoase_bac/euk"/>
</dbReference>
<evidence type="ECO:0000256" key="3">
    <source>
        <dbReference type="ARBA" id="ARBA00011738"/>
    </source>
</evidence>
<dbReference type="Gene3D" id="3.20.20.70">
    <property type="entry name" value="Aldolase class I"/>
    <property type="match status" value="1"/>
</dbReference>
<comment type="pathway">
    <text evidence="5">Carbohydrate biosynthesis; gluconeogenesis.</text>
</comment>
<dbReference type="Gramene" id="CMQ172CT">
    <property type="protein sequence ID" value="CMQ172CT"/>
    <property type="gene ID" value="CMQ172C"/>
</dbReference>
<dbReference type="HAMAP" id="MF_00147_B">
    <property type="entry name" value="TIM_B"/>
    <property type="match status" value="1"/>
</dbReference>
<dbReference type="EMBL" id="AP006499">
    <property type="protein sequence ID" value="BAM82072.1"/>
    <property type="molecule type" value="Genomic_DNA"/>
</dbReference>
<dbReference type="GO" id="GO:0046166">
    <property type="term" value="P:glyceraldehyde-3-phosphate biosynthetic process"/>
    <property type="evidence" value="ECO:0007669"/>
    <property type="project" value="TreeGrafter"/>
</dbReference>
<comment type="similarity">
    <text evidence="2 5">Belongs to the triosephosphate isomerase family.</text>
</comment>
<dbReference type="InterPro" id="IPR020861">
    <property type="entry name" value="Triosephosphate_isomerase_AS"/>
</dbReference>
<keyword evidence="4 5" id="KW-0413">Isomerase</keyword>
<dbReference type="GO" id="GO:0004807">
    <property type="term" value="F:triose-phosphate isomerase activity"/>
    <property type="evidence" value="ECO:0007669"/>
    <property type="project" value="UniProtKB-EC"/>
</dbReference>
<comment type="catalytic activity">
    <reaction evidence="5">
        <text>D-glyceraldehyde 3-phosphate = dihydroxyacetone phosphate</text>
        <dbReference type="Rhea" id="RHEA:18585"/>
        <dbReference type="ChEBI" id="CHEBI:57642"/>
        <dbReference type="ChEBI" id="CHEBI:59776"/>
        <dbReference type="EC" id="5.3.1.1"/>
    </reaction>
</comment>
<dbReference type="PROSITE" id="PS51440">
    <property type="entry name" value="TIM_2"/>
    <property type="match status" value="1"/>
</dbReference>
<dbReference type="InterPro" id="IPR013785">
    <property type="entry name" value="Aldolase_TIM"/>
</dbReference>
<dbReference type="RefSeq" id="XP_005538108.1">
    <property type="nucleotide sequence ID" value="XM_005538051.1"/>
</dbReference>
<evidence type="ECO:0000256" key="4">
    <source>
        <dbReference type="ARBA" id="ARBA00023235"/>
    </source>
</evidence>
<reference evidence="6 7" key="2">
    <citation type="journal article" date="2007" name="BMC Biol.">
        <title>A 100%-complete sequence reveals unusually simple genomic features in the hot-spring red alga Cyanidioschyzon merolae.</title>
        <authorList>
            <person name="Nozaki H."/>
            <person name="Takano H."/>
            <person name="Misumi O."/>
            <person name="Terasawa K."/>
            <person name="Matsuzaki M."/>
            <person name="Maruyama S."/>
            <person name="Nishida K."/>
            <person name="Yagisawa F."/>
            <person name="Yoshida Y."/>
            <person name="Fujiwara T."/>
            <person name="Takio S."/>
            <person name="Tamura K."/>
            <person name="Chung S.J."/>
            <person name="Nakamura S."/>
            <person name="Kuroiwa H."/>
            <person name="Tanaka K."/>
            <person name="Sato N."/>
            <person name="Kuroiwa T."/>
        </authorList>
    </citation>
    <scope>NUCLEOTIDE SEQUENCE [LARGE SCALE GENOMIC DNA]</scope>
    <source>
        <strain evidence="6 7">10D</strain>
    </source>
</reference>
<dbReference type="GeneID" id="16996186"/>
<dbReference type="OrthoDB" id="6715177at2759"/>
<dbReference type="GO" id="GO:0009507">
    <property type="term" value="C:chloroplast"/>
    <property type="evidence" value="ECO:0007669"/>
    <property type="project" value="UniProtKB-SubCell"/>
</dbReference>
<dbReference type="EC" id="5.3.1.1" evidence="5"/>
<dbReference type="GO" id="GO:0006094">
    <property type="term" value="P:gluconeogenesis"/>
    <property type="evidence" value="ECO:0007669"/>
    <property type="project" value="UniProtKB-UniPathway"/>
</dbReference>
<sequence length="298" mass="32799">MFVTLGVPSRAVSSKAESYAQRLRIVRTARTRLFMSAQSARKFFVGGNWKCNGSKQSVQELCEAFNAGKNIDFNRVEVVVAPPSVYAMLTRSILRPDFGVALQNCWVGKPGAFTGEVAVEMIRDIGLSHVILGHSERRHLPEIRESDDVIGRKTKYAIDKGVHVILCIGELLEEREAGRTREVNERQLSAVRAHLSADDWAKVVIAYEPVWAIGTGKVATAAQAQEAHSEIRSWIRRQVSEACASQMRILYGGSVTPENCLELAAQPDVDGFLVGGASLKPTFLDIVRAYQAKETVSV</sequence>